<dbReference type="AlphaFoldDB" id="A0A0M0K4I1"/>
<keyword evidence="2" id="KW-0057">Aromatic amino acid biosynthesis</keyword>
<accession>A0A0M0K4I1</accession>
<dbReference type="GO" id="GO:0008652">
    <property type="term" value="P:amino acid biosynthetic process"/>
    <property type="evidence" value="ECO:0007669"/>
    <property type="project" value="UniProtKB-KW"/>
</dbReference>
<evidence type="ECO:0000256" key="1">
    <source>
        <dbReference type="ARBA" id="ARBA00022605"/>
    </source>
</evidence>
<dbReference type="OrthoDB" id="3275at2759"/>
<evidence type="ECO:0000259" key="3">
    <source>
        <dbReference type="Pfam" id="PF26558"/>
    </source>
</evidence>
<dbReference type="Pfam" id="PF26558">
    <property type="entry name" value="DHQS_2nd"/>
    <property type="match status" value="1"/>
</dbReference>
<keyword evidence="1" id="KW-0028">Amino-acid biosynthesis</keyword>
<name>A0A0M0K4I1_9EUKA</name>
<dbReference type="EMBL" id="JWZX01001424">
    <property type="protein sequence ID" value="KOO33781.1"/>
    <property type="molecule type" value="Genomic_DNA"/>
</dbReference>
<dbReference type="GO" id="GO:0009073">
    <property type="term" value="P:aromatic amino acid family biosynthetic process"/>
    <property type="evidence" value="ECO:0007669"/>
    <property type="project" value="UniProtKB-KW"/>
</dbReference>
<dbReference type="PANTHER" id="PTHR33563">
    <property type="match status" value="1"/>
</dbReference>
<reference evidence="5" key="1">
    <citation type="journal article" date="2015" name="PLoS Genet.">
        <title>Genome Sequence and Transcriptome Analyses of Chrysochromulina tobin: Metabolic Tools for Enhanced Algal Fitness in the Prominent Order Prymnesiales (Haptophyceae).</title>
        <authorList>
            <person name="Hovde B.T."/>
            <person name="Deodato C.R."/>
            <person name="Hunsperger H.M."/>
            <person name="Ryken S.A."/>
            <person name="Yost W."/>
            <person name="Jha R.K."/>
            <person name="Patterson J."/>
            <person name="Monnat R.J. Jr."/>
            <person name="Barlow S.B."/>
            <person name="Starkenburg S.R."/>
            <person name="Cattolico R.A."/>
        </authorList>
    </citation>
    <scope>NUCLEOTIDE SEQUENCE</scope>
    <source>
        <strain evidence="5">CCMP291</strain>
    </source>
</reference>
<keyword evidence="5" id="KW-1185">Reference proteome</keyword>
<comment type="caution">
    <text evidence="4">The sequence shown here is derived from an EMBL/GenBank/DDBJ whole genome shotgun (WGS) entry which is preliminary data.</text>
</comment>
<dbReference type="Proteomes" id="UP000037460">
    <property type="component" value="Unassembled WGS sequence"/>
</dbReference>
<sequence length="318" mass="33327">MAADPAGQSAAMAAVGSASWIHLDATTEAEWTMIPAENLVSVCDGTPSQVAVTALSAQQVPGLAFALQLGVGALVLAPPDEEDDVRRVMLWQAGSIARAQRTEIDETRALARSSALADEIADELAVAEDAPALTTTALSVGVVTAVASGGVGDRVALDFTSLLRVGEGALVGSSAKLLSLVHGETLHGALVPARPFRVNAGPVHSYVLLADETTKYLDEIRPGDQVLITDAQGSQRSLTVGRCKVEPRPLLLISFESDGASGQVFLQQAETVRVMVEGEAGLEPRSVTDLRVGDRLLLRRTAMGTHVGRAIRARVEER</sequence>
<evidence type="ECO:0000313" key="4">
    <source>
        <dbReference type="EMBL" id="KOO33781.1"/>
    </source>
</evidence>
<dbReference type="GO" id="GO:0003856">
    <property type="term" value="F:3-dehydroquinate synthase activity"/>
    <property type="evidence" value="ECO:0007669"/>
    <property type="project" value="InterPro"/>
</dbReference>
<proteinExistence type="predicted"/>
<organism evidence="4 5">
    <name type="scientific">Chrysochromulina tobinii</name>
    <dbReference type="NCBI Taxonomy" id="1460289"/>
    <lineage>
        <taxon>Eukaryota</taxon>
        <taxon>Haptista</taxon>
        <taxon>Haptophyta</taxon>
        <taxon>Prymnesiophyceae</taxon>
        <taxon>Prymnesiales</taxon>
        <taxon>Chrysochromulinaceae</taxon>
        <taxon>Chrysochromulina</taxon>
    </lineage>
</organism>
<dbReference type="InterPro" id="IPR056179">
    <property type="entry name" value="DHQS_C"/>
</dbReference>
<dbReference type="PANTHER" id="PTHR33563:SF1">
    <property type="entry name" value="3-DEHYDROQUINATE SYNTHASE"/>
    <property type="match status" value="1"/>
</dbReference>
<feature type="domain" description="3-dehydroquinate synthase C-terminal" evidence="3">
    <location>
        <begin position="143"/>
        <end position="318"/>
    </location>
</feature>
<gene>
    <name evidence="4" type="ORF">Ctob_011592</name>
</gene>
<evidence type="ECO:0000313" key="5">
    <source>
        <dbReference type="Proteomes" id="UP000037460"/>
    </source>
</evidence>
<evidence type="ECO:0000256" key="2">
    <source>
        <dbReference type="ARBA" id="ARBA00023141"/>
    </source>
</evidence>
<dbReference type="InterPro" id="IPR002812">
    <property type="entry name" value="DHQS"/>
</dbReference>
<dbReference type="GO" id="GO:0016491">
    <property type="term" value="F:oxidoreductase activity"/>
    <property type="evidence" value="ECO:0007669"/>
    <property type="project" value="InterPro"/>
</dbReference>
<protein>
    <submittedName>
        <fullName evidence="4">3-dehydroquinate synthase</fullName>
    </submittedName>
</protein>